<dbReference type="GO" id="GO:0000160">
    <property type="term" value="P:phosphorelay signal transduction system"/>
    <property type="evidence" value="ECO:0007669"/>
    <property type="project" value="InterPro"/>
</dbReference>
<comment type="caution">
    <text evidence="4">The sequence shown here is derived from an EMBL/GenBank/DDBJ whole genome shotgun (WGS) entry which is preliminary data.</text>
</comment>
<dbReference type="EMBL" id="LLYA01000163">
    <property type="protein sequence ID" value="KRR22570.1"/>
    <property type="molecule type" value="Genomic_DNA"/>
</dbReference>
<dbReference type="Pfam" id="PF00931">
    <property type="entry name" value="NB-ARC"/>
    <property type="match status" value="1"/>
</dbReference>
<dbReference type="OrthoDB" id="4473689at2"/>
<organism evidence="4 5">
    <name type="scientific">Bradyrhizobium retamae</name>
    <dbReference type="NCBI Taxonomy" id="1300035"/>
    <lineage>
        <taxon>Bacteria</taxon>
        <taxon>Pseudomonadati</taxon>
        <taxon>Pseudomonadota</taxon>
        <taxon>Alphaproteobacteria</taxon>
        <taxon>Hyphomicrobiales</taxon>
        <taxon>Nitrobacteraceae</taxon>
        <taxon>Bradyrhizobium</taxon>
    </lineage>
</organism>
<dbReference type="InterPro" id="IPR016032">
    <property type="entry name" value="Sig_transdc_resp-reg_C-effctor"/>
</dbReference>
<reference evidence="4 5" key="1">
    <citation type="submission" date="2014-03" db="EMBL/GenBank/DDBJ databases">
        <title>Bradyrhizobium valentinum sp. nov., isolated from effective nodules of Lupinus mariae-josephae, a lupine endemic of basic-lime soils in Eastern Spain.</title>
        <authorList>
            <person name="Duran D."/>
            <person name="Rey L."/>
            <person name="Navarro A."/>
            <person name="Busquets A."/>
            <person name="Imperial J."/>
            <person name="Ruiz-Argueso T."/>
        </authorList>
    </citation>
    <scope>NUCLEOTIDE SEQUENCE [LARGE SCALE GENOMIC DNA]</scope>
    <source>
        <strain evidence="4 5">Ro19</strain>
    </source>
</reference>
<feature type="DNA-binding region" description="OmpR/PhoB-type" evidence="2">
    <location>
        <begin position="30"/>
        <end position="125"/>
    </location>
</feature>
<feature type="domain" description="OmpR/PhoB-type" evidence="3">
    <location>
        <begin position="30"/>
        <end position="125"/>
    </location>
</feature>
<evidence type="ECO:0000259" key="3">
    <source>
        <dbReference type="PROSITE" id="PS51755"/>
    </source>
</evidence>
<dbReference type="InterPro" id="IPR002182">
    <property type="entry name" value="NB-ARC"/>
</dbReference>
<dbReference type="RefSeq" id="WP_057845129.1">
    <property type="nucleotide sequence ID" value="NZ_LLYA01000163.1"/>
</dbReference>
<dbReference type="SMART" id="SM00862">
    <property type="entry name" value="Trans_reg_C"/>
    <property type="match status" value="1"/>
</dbReference>
<dbReference type="GO" id="GO:0003677">
    <property type="term" value="F:DNA binding"/>
    <property type="evidence" value="ECO:0007669"/>
    <property type="project" value="UniProtKB-UniRule"/>
</dbReference>
<dbReference type="CDD" id="cd00383">
    <property type="entry name" value="trans_reg_C"/>
    <property type="match status" value="1"/>
</dbReference>
<evidence type="ECO:0000256" key="2">
    <source>
        <dbReference type="PROSITE-ProRule" id="PRU01091"/>
    </source>
</evidence>
<name>A0A0R3MRU7_9BRAD</name>
<dbReference type="PANTHER" id="PTHR47691:SF3">
    <property type="entry name" value="HTH-TYPE TRANSCRIPTIONAL REGULATOR RV0890C-RELATED"/>
    <property type="match status" value="1"/>
</dbReference>
<dbReference type="GO" id="GO:0006355">
    <property type="term" value="P:regulation of DNA-templated transcription"/>
    <property type="evidence" value="ECO:0007669"/>
    <property type="project" value="InterPro"/>
</dbReference>
<dbReference type="PRINTS" id="PR00364">
    <property type="entry name" value="DISEASERSIST"/>
</dbReference>
<dbReference type="Gene3D" id="3.40.50.300">
    <property type="entry name" value="P-loop containing nucleotide triphosphate hydrolases"/>
    <property type="match status" value="1"/>
</dbReference>
<gene>
    <name evidence="4" type="ORF">CQ13_28585</name>
</gene>
<dbReference type="PROSITE" id="PS51755">
    <property type="entry name" value="OMPR_PHOB"/>
    <property type="match status" value="1"/>
</dbReference>
<dbReference type="Pfam" id="PF00486">
    <property type="entry name" value="Trans_reg_C"/>
    <property type="match status" value="1"/>
</dbReference>
<dbReference type="InterPro" id="IPR036388">
    <property type="entry name" value="WH-like_DNA-bd_sf"/>
</dbReference>
<dbReference type="Proteomes" id="UP000052023">
    <property type="component" value="Unassembled WGS sequence"/>
</dbReference>
<keyword evidence="1 2" id="KW-0238">DNA-binding</keyword>
<dbReference type="InterPro" id="IPR001867">
    <property type="entry name" value="OmpR/PhoB-type_DNA-bd"/>
</dbReference>
<dbReference type="PANTHER" id="PTHR47691">
    <property type="entry name" value="REGULATOR-RELATED"/>
    <property type="match status" value="1"/>
</dbReference>
<sequence length="982" mass="106648">MIPGRLAGKIEKSRHHGQLETGQGALLGRSSVFECGDWQVDTAGRELRMREVPVPIGERAFEIVEVLVSAAGALVTKDHLMKRVWPGAIVEENTIQVHISALRKALGPDRGMLKTVSGRGYRLLGEWRRRNDAEGDGVVLSSSARQARPLMSRLPTPGTELIGRTEAKKALGDLLSAYRIVTLTGPGGIGKTKLALAVAHDLASRFDGNAWFVELVSLSNPGLIPTSVAATLGLKLSGEISASSVAEAVGRQRLLLVLDNCEHLIDSAAHFVETMVRMCPRVTVLATSREVLRVDGECVHRVPPLDVPAGQVGRSDFLTHSAIQLFVARTKALHSGFALQDDDELTTVASVCRRLDGIPLAIEFAAARTATLGLKQVAARLSDRFSLLTGGRRTALPRHQTLRAALDWSYELLPEAEQRLLRRLSIFPAGFTLEAAAALADGSPRTVSATLTDIAALVAKSLVALDTSAPEGRWRLLETTRAYAAEKLANHGEAEWGARRHAEFFRDLVVSAAPDAQQAPTADRIKSLEREIDNVRAALDWASSALGDASTVVILTAGYAAVWIGMSLIAECRERVERALAVIGTAPDLSEHSRLMLHMSLGAALYHCTGTVQRTGVVLAEALDAAERQADEDAKLRALWAMWSFRYNSGCMLAAWPLAERFAIVAANTGRTAEGFVADRLLGTTLHHVGRQTEARRHLERVRDQYVAPTDHRHAMWFHYDQRILARSILSRVLWLQGLPEQARDNAIACVEAARSADHKLTLCYALNMAACPVAILTGDLDDAEKAVVELADIVNEHSVAFWKALTDCVTGHVMVRQGRFAEGAAVLSNSLSECDSLGGTTWYPEFQGALAEGQAGSGRVADALDTVDRALAKVENDCERWCRPELLRLRGEFLLRTENRYRAAEAEGCFAEALAAAREQGALSWELRSAMSVARLRLTQDHPAEARRVLAPVYAQFSEGFATADLRNAHDMLGSLAGARN</sequence>
<dbReference type="InterPro" id="IPR027417">
    <property type="entry name" value="P-loop_NTPase"/>
</dbReference>
<evidence type="ECO:0000256" key="1">
    <source>
        <dbReference type="ARBA" id="ARBA00023125"/>
    </source>
</evidence>
<dbReference type="SUPFAM" id="SSF46894">
    <property type="entry name" value="C-terminal effector domain of the bipartite response regulators"/>
    <property type="match status" value="1"/>
</dbReference>
<dbReference type="SUPFAM" id="SSF52540">
    <property type="entry name" value="P-loop containing nucleoside triphosphate hydrolases"/>
    <property type="match status" value="1"/>
</dbReference>
<dbReference type="InterPro" id="IPR011990">
    <property type="entry name" value="TPR-like_helical_dom_sf"/>
</dbReference>
<evidence type="ECO:0000313" key="4">
    <source>
        <dbReference type="EMBL" id="KRR22570.1"/>
    </source>
</evidence>
<keyword evidence="5" id="KW-1185">Reference proteome</keyword>
<dbReference type="AlphaFoldDB" id="A0A0R3MRU7"/>
<dbReference type="Gene3D" id="1.10.10.10">
    <property type="entry name" value="Winged helix-like DNA-binding domain superfamily/Winged helix DNA-binding domain"/>
    <property type="match status" value="1"/>
</dbReference>
<accession>A0A0R3MRU7</accession>
<evidence type="ECO:0000313" key="5">
    <source>
        <dbReference type="Proteomes" id="UP000052023"/>
    </source>
</evidence>
<dbReference type="Pfam" id="PF25872">
    <property type="entry name" value="HTH_77"/>
    <property type="match status" value="1"/>
</dbReference>
<protein>
    <recommendedName>
        <fullName evidence="3">OmpR/PhoB-type domain-containing protein</fullName>
    </recommendedName>
</protein>
<dbReference type="SUPFAM" id="SSF48452">
    <property type="entry name" value="TPR-like"/>
    <property type="match status" value="1"/>
</dbReference>
<proteinExistence type="predicted"/>
<dbReference type="InterPro" id="IPR058852">
    <property type="entry name" value="HTH_77"/>
</dbReference>